<keyword evidence="3" id="KW-1185">Reference proteome</keyword>
<evidence type="ECO:0000313" key="3">
    <source>
        <dbReference type="Proteomes" id="UP000316727"/>
    </source>
</evidence>
<dbReference type="RefSeq" id="WP_140621367.1">
    <property type="nucleotide sequence ID" value="NZ_VFRQ01000004.1"/>
</dbReference>
<dbReference type="Proteomes" id="UP000316727">
    <property type="component" value="Unassembled WGS sequence"/>
</dbReference>
<feature type="transmembrane region" description="Helical" evidence="1">
    <location>
        <begin position="25"/>
        <end position="48"/>
    </location>
</feature>
<protein>
    <submittedName>
        <fullName evidence="2">Uncharacterized protein</fullName>
    </submittedName>
</protein>
<gene>
    <name evidence="2" type="ORF">FJM65_10060</name>
</gene>
<proteinExistence type="predicted"/>
<evidence type="ECO:0000313" key="2">
    <source>
        <dbReference type="EMBL" id="TPE44476.1"/>
    </source>
</evidence>
<dbReference type="AlphaFoldDB" id="A0A501WG10"/>
<accession>A0A501WG10</accession>
<dbReference type="EMBL" id="VFRQ01000004">
    <property type="protein sequence ID" value="TPE44476.1"/>
    <property type="molecule type" value="Genomic_DNA"/>
</dbReference>
<sequence length="183" mass="21091">MENNRLVIEANALNVHLTFVPRPPLALKLVLITLCMLAIVLPMVLLAYSKEREQGLIFLGALVFYGVIYLMLGKYTLWNLLGEERLIVSTKAVNYQHHFGFFNAPWKAEKFDNIFVIFNKTQEINKQNYGRIGFVAEDENGIPFYLYSTSINICEEKANEAINTINELFRQEQLTKFGVIHEN</sequence>
<dbReference type="OrthoDB" id="671726at2"/>
<keyword evidence="1" id="KW-1133">Transmembrane helix</keyword>
<feature type="transmembrane region" description="Helical" evidence="1">
    <location>
        <begin position="55"/>
        <end position="72"/>
    </location>
</feature>
<keyword evidence="1" id="KW-0812">Transmembrane</keyword>
<comment type="caution">
    <text evidence="2">The sequence shown here is derived from an EMBL/GenBank/DDBJ whole genome shotgun (WGS) entry which is preliminary data.</text>
</comment>
<reference evidence="2 3" key="1">
    <citation type="submission" date="2019-06" db="EMBL/GenBank/DDBJ databases">
        <title>A novel bacterium of genus Pontibacter, isolated from marine sediment.</title>
        <authorList>
            <person name="Huang H."/>
            <person name="Mo K."/>
            <person name="Hu Y."/>
        </authorList>
    </citation>
    <scope>NUCLEOTIDE SEQUENCE [LARGE SCALE GENOMIC DNA]</scope>
    <source>
        <strain evidence="2 3">HB172049</strain>
    </source>
</reference>
<keyword evidence="1" id="KW-0472">Membrane</keyword>
<organism evidence="2 3">
    <name type="scientific">Pontibacter mangrovi</name>
    <dbReference type="NCBI Taxonomy" id="2589816"/>
    <lineage>
        <taxon>Bacteria</taxon>
        <taxon>Pseudomonadati</taxon>
        <taxon>Bacteroidota</taxon>
        <taxon>Cytophagia</taxon>
        <taxon>Cytophagales</taxon>
        <taxon>Hymenobacteraceae</taxon>
        <taxon>Pontibacter</taxon>
    </lineage>
</organism>
<name>A0A501WG10_9BACT</name>
<evidence type="ECO:0000256" key="1">
    <source>
        <dbReference type="SAM" id="Phobius"/>
    </source>
</evidence>